<accession>A0A928TS65</accession>
<gene>
    <name evidence="2" type="ORF">HS096_03090</name>
</gene>
<dbReference type="Proteomes" id="UP000710385">
    <property type="component" value="Unassembled WGS sequence"/>
</dbReference>
<evidence type="ECO:0000313" key="2">
    <source>
        <dbReference type="EMBL" id="MBE7525347.1"/>
    </source>
</evidence>
<evidence type="ECO:0000313" key="3">
    <source>
        <dbReference type="Proteomes" id="UP000710385"/>
    </source>
</evidence>
<reference evidence="2" key="1">
    <citation type="submission" date="2020-05" db="EMBL/GenBank/DDBJ databases">
        <title>High-Quality Genomes of Partial-Nitritation/Anammox System by Hierarchical Clustering Based Hybrid Assembly.</title>
        <authorList>
            <person name="Liu L."/>
            <person name="Wang Y."/>
            <person name="Che Y."/>
            <person name="Chen Y."/>
            <person name="Xia Y."/>
            <person name="Luo R."/>
            <person name="Cheng S.H."/>
            <person name="Zheng C."/>
            <person name="Zhang T."/>
        </authorList>
    </citation>
    <scope>NUCLEOTIDE SEQUENCE</scope>
    <source>
        <strain evidence="2">H1_PAT1</strain>
    </source>
</reference>
<protein>
    <submittedName>
        <fullName evidence="2">Uncharacterized protein</fullName>
    </submittedName>
</protein>
<organism evidence="2 3">
    <name type="scientific">candidate division WWE3 bacterium</name>
    <dbReference type="NCBI Taxonomy" id="2053526"/>
    <lineage>
        <taxon>Bacteria</taxon>
        <taxon>Katanobacteria</taxon>
    </lineage>
</organism>
<feature type="region of interest" description="Disordered" evidence="1">
    <location>
        <begin position="1"/>
        <end position="98"/>
    </location>
</feature>
<feature type="compositionally biased region" description="Basic and acidic residues" evidence="1">
    <location>
        <begin position="1"/>
        <end position="18"/>
    </location>
</feature>
<dbReference type="AlphaFoldDB" id="A0A928TS65"/>
<evidence type="ECO:0000256" key="1">
    <source>
        <dbReference type="SAM" id="MobiDB-lite"/>
    </source>
</evidence>
<proteinExistence type="predicted"/>
<dbReference type="EMBL" id="JABTTY010000001">
    <property type="protein sequence ID" value="MBE7525347.1"/>
    <property type="molecule type" value="Genomic_DNA"/>
</dbReference>
<name>A0A928TS65_UNCKA</name>
<comment type="caution">
    <text evidence="2">The sequence shown here is derived from an EMBL/GenBank/DDBJ whole genome shotgun (WGS) entry which is preliminary data.</text>
</comment>
<sequence length="98" mass="10759">MSNPLERPKQTPDTEREPAPFTVQSASPAAVEPPLQSGVREKIAKSPAQRSEAVMKRMPTPSIEITAPKPKDEKIPKHRPPYTASVMYPEEGGKERAA</sequence>